<dbReference type="EMBL" id="JAUKUA010000007">
    <property type="protein sequence ID" value="KAK0704531.1"/>
    <property type="molecule type" value="Genomic_DNA"/>
</dbReference>
<dbReference type="InterPro" id="IPR056884">
    <property type="entry name" value="NPHP3-like_N"/>
</dbReference>
<proteinExistence type="predicted"/>
<organism evidence="9 10">
    <name type="scientific">Lasiosphaeris hirsuta</name>
    <dbReference type="NCBI Taxonomy" id="260670"/>
    <lineage>
        <taxon>Eukaryota</taxon>
        <taxon>Fungi</taxon>
        <taxon>Dikarya</taxon>
        <taxon>Ascomycota</taxon>
        <taxon>Pezizomycotina</taxon>
        <taxon>Sordariomycetes</taxon>
        <taxon>Sordariomycetidae</taxon>
        <taxon>Sordariales</taxon>
        <taxon>Lasiosphaeriaceae</taxon>
        <taxon>Lasiosphaeris</taxon>
    </lineage>
</organism>
<evidence type="ECO:0000256" key="2">
    <source>
        <dbReference type="PROSITE-ProRule" id="PRU00023"/>
    </source>
</evidence>
<evidence type="ECO:0000256" key="4">
    <source>
        <dbReference type="SAM" id="MobiDB-lite"/>
    </source>
</evidence>
<dbReference type="AlphaFoldDB" id="A0AA39ZVV8"/>
<dbReference type="Pfam" id="PF24809">
    <property type="entry name" value="DUF7708"/>
    <property type="match status" value="1"/>
</dbReference>
<dbReference type="InterPro" id="IPR036770">
    <property type="entry name" value="Ankyrin_rpt-contain_sf"/>
</dbReference>
<dbReference type="InterPro" id="IPR055497">
    <property type="entry name" value="DUF7069"/>
</dbReference>
<dbReference type="Pfam" id="PF22939">
    <property type="entry name" value="WHD_GPIID"/>
    <property type="match status" value="1"/>
</dbReference>
<feature type="coiled-coil region" evidence="3">
    <location>
        <begin position="278"/>
        <end position="330"/>
    </location>
</feature>
<dbReference type="Proteomes" id="UP001172102">
    <property type="component" value="Unassembled WGS sequence"/>
</dbReference>
<dbReference type="InterPro" id="IPR054471">
    <property type="entry name" value="GPIID_WHD"/>
</dbReference>
<protein>
    <recommendedName>
        <fullName evidence="11">NWD NACHT-NTPase N-terminal domain-containing protein</fullName>
    </recommendedName>
</protein>
<sequence>MPAVRPQSPSLNIESKPGAALDIALKSSTPAVDTQQPGRSPQIGMKSRLAEEAVRKLRDENPDWKGIDYIMKYGEGMGSESSKTDGKFTVKELLDGMNELQKRRGETEDTEQSLWKRLKIGERIDKSAGVLTHFLSAGDVAVSFDPVHAALPWAAIRVVLVLLTSHTKVHDLVIACFHEVALLVFQCESYEQLYLHEALPTDATLKALESAVMTAYCESLLFLVSACRYAKQGSAPRFATALFKVDKMEDHLSRLSNCITQLSHHSNVCQAEYSIRALTRLQQSLIDATGKLKDLNTDFGNIYELLVKICGRADERLDVAKEQRDILRKQVQRRLSEKEGKCLRSFRLTTAKEDITYEWYKDRVDERLEGTCEWFLKHPEFKTWLGRESGMLLVTADPGCGKSVLAKYLVDHVLPQSDAVCYFFFKDNDQNTVRQALCAILHQLFSRRPFLIRHAIPEYERNGDGLKNVTSSLWNILEAAGNDPEAGTVVILLDALDECALTDFKNLVQGLSAHTGRKVKVLATSRPYEQILAKFRGLLDTFPLIRIPGEKEDRIISQEVSRVIKHRVGRLAKERELDQDIRAHLEQHLLNIQHRTYLWVYLVFDHLMETNFDKTKKEIIKAISTLPESVTEAYERILSKPKDSKKLKKALTLILAANRPLTLTEMNIAISVDLGSRPEDLELTPPDAFESYLRNLCGLFISIYNGGVYFLHQTAREFLLADGHSTVPKPTAWQHSITNLEAHTLFAEVCLGYLKFFHSDTIPKDSEKSDLLNYSAKNWAMHFREAQADTDGTVSAAINVCETKKCFATWFPIFWEATGWRYTELPPLGTAAYLGLDSVAARLLETGARLEAKDVEYGQTPLGWAARNGHEAVVKLLLEKNADIEAKDMEYGQTPLSWAAKNGHEAVVKLLFEKNADIEAKDTKYGQTPL</sequence>
<feature type="domain" description="GPI inositol-deacylase winged helix" evidence="5">
    <location>
        <begin position="636"/>
        <end position="724"/>
    </location>
</feature>
<dbReference type="PRINTS" id="PR01415">
    <property type="entry name" value="ANKYRIN"/>
</dbReference>
<feature type="non-terminal residue" evidence="9">
    <location>
        <position position="930"/>
    </location>
</feature>
<keyword evidence="10" id="KW-1185">Reference proteome</keyword>
<feature type="compositionally biased region" description="Polar residues" evidence="4">
    <location>
        <begin position="28"/>
        <end position="39"/>
    </location>
</feature>
<keyword evidence="2" id="KW-0040">ANK repeat</keyword>
<evidence type="ECO:0000313" key="10">
    <source>
        <dbReference type="Proteomes" id="UP001172102"/>
    </source>
</evidence>
<dbReference type="Gene3D" id="1.25.40.20">
    <property type="entry name" value="Ankyrin repeat-containing domain"/>
    <property type="match status" value="1"/>
</dbReference>
<evidence type="ECO:0008006" key="11">
    <source>
        <dbReference type="Google" id="ProtNLM"/>
    </source>
</evidence>
<dbReference type="Gene3D" id="3.40.50.300">
    <property type="entry name" value="P-loop containing nucleotide triphosphate hydrolases"/>
    <property type="match status" value="1"/>
</dbReference>
<keyword evidence="3" id="KW-0175">Coiled coil</keyword>
<feature type="region of interest" description="Disordered" evidence="4">
    <location>
        <begin position="28"/>
        <end position="48"/>
    </location>
</feature>
<feature type="repeat" description="ANK" evidence="2">
    <location>
        <begin position="891"/>
        <end position="923"/>
    </location>
</feature>
<dbReference type="PANTHER" id="PTHR10039:SF14">
    <property type="entry name" value="NACHT DOMAIN-CONTAINING PROTEIN"/>
    <property type="match status" value="1"/>
</dbReference>
<feature type="domain" description="DUF7069" evidence="6">
    <location>
        <begin position="556"/>
        <end position="624"/>
    </location>
</feature>
<accession>A0AA39ZVV8</accession>
<dbReference type="PANTHER" id="PTHR10039">
    <property type="entry name" value="AMELOGENIN"/>
    <property type="match status" value="1"/>
</dbReference>
<dbReference type="Pfam" id="PF23239">
    <property type="entry name" value="DUF7069"/>
    <property type="match status" value="1"/>
</dbReference>
<dbReference type="InterPro" id="IPR002110">
    <property type="entry name" value="Ankyrin_rpt"/>
</dbReference>
<evidence type="ECO:0000259" key="6">
    <source>
        <dbReference type="Pfam" id="PF23239"/>
    </source>
</evidence>
<evidence type="ECO:0000259" key="5">
    <source>
        <dbReference type="Pfam" id="PF22939"/>
    </source>
</evidence>
<evidence type="ECO:0000256" key="3">
    <source>
        <dbReference type="SAM" id="Coils"/>
    </source>
</evidence>
<dbReference type="SUPFAM" id="SSF48403">
    <property type="entry name" value="Ankyrin repeat"/>
    <property type="match status" value="1"/>
</dbReference>
<evidence type="ECO:0000256" key="1">
    <source>
        <dbReference type="ARBA" id="ARBA00022737"/>
    </source>
</evidence>
<dbReference type="InterPro" id="IPR056125">
    <property type="entry name" value="DUF7708"/>
</dbReference>
<dbReference type="PROSITE" id="PS50088">
    <property type="entry name" value="ANK_REPEAT"/>
    <property type="match status" value="2"/>
</dbReference>
<keyword evidence="1" id="KW-0677">Repeat</keyword>
<dbReference type="SUPFAM" id="SSF52540">
    <property type="entry name" value="P-loop containing nucleoside triphosphate hydrolases"/>
    <property type="match status" value="1"/>
</dbReference>
<dbReference type="PROSITE" id="PS50297">
    <property type="entry name" value="ANK_REP_REGION"/>
    <property type="match status" value="2"/>
</dbReference>
<feature type="domain" description="Nephrocystin 3-like N-terminal" evidence="8">
    <location>
        <begin position="370"/>
        <end position="526"/>
    </location>
</feature>
<dbReference type="SMART" id="SM00248">
    <property type="entry name" value="ANK"/>
    <property type="match status" value="3"/>
</dbReference>
<name>A0AA39ZVV8_9PEZI</name>
<feature type="domain" description="DUF7708" evidence="7">
    <location>
        <begin position="128"/>
        <end position="269"/>
    </location>
</feature>
<evidence type="ECO:0000259" key="8">
    <source>
        <dbReference type="Pfam" id="PF24883"/>
    </source>
</evidence>
<gene>
    <name evidence="9" type="ORF">B0H67DRAFT_591599</name>
</gene>
<feature type="repeat" description="ANK" evidence="2">
    <location>
        <begin position="857"/>
        <end position="889"/>
    </location>
</feature>
<dbReference type="Pfam" id="PF24883">
    <property type="entry name" value="NPHP3_N"/>
    <property type="match status" value="1"/>
</dbReference>
<evidence type="ECO:0000313" key="9">
    <source>
        <dbReference type="EMBL" id="KAK0704531.1"/>
    </source>
</evidence>
<reference evidence="9" key="1">
    <citation type="submission" date="2023-06" db="EMBL/GenBank/DDBJ databases">
        <title>Genome-scale phylogeny and comparative genomics of the fungal order Sordariales.</title>
        <authorList>
            <consortium name="Lawrence Berkeley National Laboratory"/>
            <person name="Hensen N."/>
            <person name="Bonometti L."/>
            <person name="Westerberg I."/>
            <person name="Brannstrom I.O."/>
            <person name="Guillou S."/>
            <person name="Cros-Aarteil S."/>
            <person name="Calhoun S."/>
            <person name="Haridas S."/>
            <person name="Kuo A."/>
            <person name="Mondo S."/>
            <person name="Pangilinan J."/>
            <person name="Riley R."/>
            <person name="Labutti K."/>
            <person name="Andreopoulos B."/>
            <person name="Lipzen A."/>
            <person name="Chen C."/>
            <person name="Yanf M."/>
            <person name="Daum C."/>
            <person name="Ng V."/>
            <person name="Clum A."/>
            <person name="Steindorff A."/>
            <person name="Ohm R."/>
            <person name="Martin F."/>
            <person name="Silar P."/>
            <person name="Natvig D."/>
            <person name="Lalanne C."/>
            <person name="Gautier V."/>
            <person name="Ament-Velasquez S.L."/>
            <person name="Kruys A."/>
            <person name="Hutchinson M.I."/>
            <person name="Powell A.J."/>
            <person name="Barry K."/>
            <person name="Miller A.N."/>
            <person name="Grigoriev I.V."/>
            <person name="Debuchy R."/>
            <person name="Gladieux P."/>
            <person name="Thoren M.H."/>
            <person name="Johannesson H."/>
        </authorList>
    </citation>
    <scope>NUCLEOTIDE SEQUENCE</scope>
    <source>
        <strain evidence="9">SMH4607-1</strain>
    </source>
</reference>
<dbReference type="Pfam" id="PF12796">
    <property type="entry name" value="Ank_2"/>
    <property type="match status" value="1"/>
</dbReference>
<dbReference type="InterPro" id="IPR027417">
    <property type="entry name" value="P-loop_NTPase"/>
</dbReference>
<comment type="caution">
    <text evidence="9">The sequence shown here is derived from an EMBL/GenBank/DDBJ whole genome shotgun (WGS) entry which is preliminary data.</text>
</comment>
<evidence type="ECO:0000259" key="7">
    <source>
        <dbReference type="Pfam" id="PF24809"/>
    </source>
</evidence>